<evidence type="ECO:0000259" key="16">
    <source>
        <dbReference type="Pfam" id="PF01583"/>
    </source>
</evidence>
<gene>
    <name evidence="14" type="primary">cysC</name>
    <name evidence="17" type="ORF">GCM10010178_26380</name>
</gene>
<proteinExistence type="inferred from homology"/>
<dbReference type="EMBL" id="BMRE01000008">
    <property type="protein sequence ID" value="GGU32823.1"/>
    <property type="molecule type" value="Genomic_DNA"/>
</dbReference>
<evidence type="ECO:0000256" key="8">
    <source>
        <dbReference type="ARBA" id="ARBA00022741"/>
    </source>
</evidence>
<comment type="catalytic activity">
    <reaction evidence="1 14 15">
        <text>adenosine 5'-phosphosulfate + ATP = 3'-phosphoadenylyl sulfate + ADP + H(+)</text>
        <dbReference type="Rhea" id="RHEA:24152"/>
        <dbReference type="ChEBI" id="CHEBI:15378"/>
        <dbReference type="ChEBI" id="CHEBI:30616"/>
        <dbReference type="ChEBI" id="CHEBI:58243"/>
        <dbReference type="ChEBI" id="CHEBI:58339"/>
        <dbReference type="ChEBI" id="CHEBI:456216"/>
        <dbReference type="EC" id="2.7.1.25"/>
    </reaction>
</comment>
<comment type="similarity">
    <text evidence="4 14 15">Belongs to the APS kinase family.</text>
</comment>
<evidence type="ECO:0000256" key="9">
    <source>
        <dbReference type="ARBA" id="ARBA00022777"/>
    </source>
</evidence>
<evidence type="ECO:0000256" key="5">
    <source>
        <dbReference type="ARBA" id="ARBA00012121"/>
    </source>
</evidence>
<dbReference type="NCBIfam" id="TIGR00455">
    <property type="entry name" value="apsK"/>
    <property type="match status" value="1"/>
</dbReference>
<evidence type="ECO:0000256" key="3">
    <source>
        <dbReference type="ARBA" id="ARBA00004806"/>
    </source>
</evidence>
<dbReference type="InterPro" id="IPR059117">
    <property type="entry name" value="APS_kinase_dom"/>
</dbReference>
<evidence type="ECO:0000256" key="7">
    <source>
        <dbReference type="ARBA" id="ARBA00022679"/>
    </source>
</evidence>
<dbReference type="SUPFAM" id="SSF52540">
    <property type="entry name" value="P-loop containing nucleoside triphosphate hydrolases"/>
    <property type="match status" value="1"/>
</dbReference>
<dbReference type="InterPro" id="IPR027417">
    <property type="entry name" value="P-loop_NTPase"/>
</dbReference>
<keyword evidence="18" id="KW-1185">Reference proteome</keyword>
<dbReference type="PANTHER" id="PTHR11055:SF63">
    <property type="entry name" value="ADENYLYL-SULFATE KINASE 1, CHLOROPLASTIC"/>
    <property type="match status" value="1"/>
</dbReference>
<dbReference type="NCBIfam" id="NF003013">
    <property type="entry name" value="PRK03846.1"/>
    <property type="match status" value="1"/>
</dbReference>
<feature type="domain" description="APS kinase" evidence="16">
    <location>
        <begin position="44"/>
        <end position="194"/>
    </location>
</feature>
<evidence type="ECO:0000256" key="11">
    <source>
        <dbReference type="ARBA" id="ARBA00029724"/>
    </source>
</evidence>
<dbReference type="Pfam" id="PF01583">
    <property type="entry name" value="APS_kinase"/>
    <property type="match status" value="1"/>
</dbReference>
<dbReference type="EC" id="2.7.1.25" evidence="5 14"/>
<evidence type="ECO:0000256" key="12">
    <source>
        <dbReference type="ARBA" id="ARBA00031393"/>
    </source>
</evidence>
<comment type="caution">
    <text evidence="17">The sequence shown here is derived from an EMBL/GenBank/DDBJ whole genome shotgun (WGS) entry which is preliminary data.</text>
</comment>
<accession>A0ABQ2UGR0</accession>
<evidence type="ECO:0000256" key="6">
    <source>
        <dbReference type="ARBA" id="ARBA00018163"/>
    </source>
</evidence>
<feature type="binding site" evidence="14">
    <location>
        <begin position="52"/>
        <end position="59"/>
    </location>
    <ligand>
        <name>ATP</name>
        <dbReference type="ChEBI" id="CHEBI:30616"/>
    </ligand>
</feature>
<evidence type="ECO:0000256" key="13">
    <source>
        <dbReference type="ARBA" id="ARBA00031464"/>
    </source>
</evidence>
<dbReference type="Gene3D" id="3.40.50.300">
    <property type="entry name" value="P-loop containing nucleotide triphosphate hydrolases"/>
    <property type="match status" value="1"/>
</dbReference>
<comment type="function">
    <text evidence="2 14 15">Catalyzes the synthesis of activated sulfate.</text>
</comment>
<dbReference type="Proteomes" id="UP000649573">
    <property type="component" value="Unassembled WGS sequence"/>
</dbReference>
<evidence type="ECO:0000256" key="4">
    <source>
        <dbReference type="ARBA" id="ARBA00007008"/>
    </source>
</evidence>
<evidence type="ECO:0000313" key="18">
    <source>
        <dbReference type="Proteomes" id="UP000649573"/>
    </source>
</evidence>
<keyword evidence="9 14" id="KW-0418">Kinase</keyword>
<organism evidence="17 18">
    <name type="scientific">Lentzea flava</name>
    <dbReference type="NCBI Taxonomy" id="103732"/>
    <lineage>
        <taxon>Bacteria</taxon>
        <taxon>Bacillati</taxon>
        <taxon>Actinomycetota</taxon>
        <taxon>Actinomycetes</taxon>
        <taxon>Pseudonocardiales</taxon>
        <taxon>Pseudonocardiaceae</taxon>
        <taxon>Lentzea</taxon>
    </lineage>
</organism>
<evidence type="ECO:0000256" key="1">
    <source>
        <dbReference type="ARBA" id="ARBA00001823"/>
    </source>
</evidence>
<comment type="pathway">
    <text evidence="3 14 15">Sulfur metabolism; hydrogen sulfide biosynthesis; sulfite from sulfate: step 2/3.</text>
</comment>
<dbReference type="HAMAP" id="MF_00065">
    <property type="entry name" value="Adenylyl_sulf_kinase"/>
    <property type="match status" value="1"/>
</dbReference>
<evidence type="ECO:0000256" key="2">
    <source>
        <dbReference type="ARBA" id="ARBA00002632"/>
    </source>
</evidence>
<keyword evidence="8 14" id="KW-0547">Nucleotide-binding</keyword>
<evidence type="ECO:0000256" key="14">
    <source>
        <dbReference type="HAMAP-Rule" id="MF_00065"/>
    </source>
</evidence>
<feature type="active site" description="Phosphoserine intermediate" evidence="14">
    <location>
        <position position="126"/>
    </location>
</feature>
<sequence>MVLDRLTNATVGAGMIDCALRSANLRWQTLTVDKQARIARNGHRPCVVWLTGLSGAGKSTIADLVEKALHADGRHTFLLDGDNVRHGLNSDLGFSDADRVENIRRIAEVAALMVDAGLIVLVSFISPFRAERALARELVAENEFCEVFVDTPLEVAEQRDPKGLYARARRGELPNFTGIDSPYEPPENPEIRLDTTALSPEQAAEAVVAGLRTLGVC</sequence>
<evidence type="ECO:0000256" key="15">
    <source>
        <dbReference type="RuleBase" id="RU004347"/>
    </source>
</evidence>
<evidence type="ECO:0000313" key="17">
    <source>
        <dbReference type="EMBL" id="GGU32823.1"/>
    </source>
</evidence>
<keyword evidence="10 14" id="KW-0067">ATP-binding</keyword>
<dbReference type="PANTHER" id="PTHR11055">
    <property type="entry name" value="BIFUNCTIONAL 3'-PHOSPHOADENOSINE 5'-PHOSPHOSULFATE SYNTHASE"/>
    <property type="match status" value="1"/>
</dbReference>
<protein>
    <recommendedName>
        <fullName evidence="6 14">Adenylyl-sulfate kinase</fullName>
        <ecNumber evidence="5 14">2.7.1.25</ecNumber>
    </recommendedName>
    <alternativeName>
        <fullName evidence="12 14">APS kinase</fullName>
    </alternativeName>
    <alternativeName>
        <fullName evidence="13 14">ATP adenosine-5'-phosphosulfate 3'-phosphotransferase</fullName>
    </alternativeName>
    <alternativeName>
        <fullName evidence="11 14">Adenosine-5'-phosphosulfate kinase</fullName>
    </alternativeName>
</protein>
<name>A0ABQ2UGR0_9PSEU</name>
<keyword evidence="7 14" id="KW-0808">Transferase</keyword>
<dbReference type="InterPro" id="IPR002891">
    <property type="entry name" value="APS"/>
</dbReference>
<dbReference type="CDD" id="cd02027">
    <property type="entry name" value="APSK"/>
    <property type="match status" value="1"/>
</dbReference>
<evidence type="ECO:0000256" key="10">
    <source>
        <dbReference type="ARBA" id="ARBA00022840"/>
    </source>
</evidence>
<keyword evidence="14" id="KW-0597">Phosphoprotein</keyword>
<reference evidence="18" key="1">
    <citation type="journal article" date="2019" name="Int. J. Syst. Evol. Microbiol.">
        <title>The Global Catalogue of Microorganisms (GCM) 10K type strain sequencing project: providing services to taxonomists for standard genome sequencing and annotation.</title>
        <authorList>
            <consortium name="The Broad Institute Genomics Platform"/>
            <consortium name="The Broad Institute Genome Sequencing Center for Infectious Disease"/>
            <person name="Wu L."/>
            <person name="Ma J."/>
        </authorList>
    </citation>
    <scope>NUCLEOTIDE SEQUENCE [LARGE SCALE GENOMIC DNA]</scope>
    <source>
        <strain evidence="18">JCM 3296</strain>
    </source>
</reference>